<dbReference type="RefSeq" id="WP_130105698.1">
    <property type="nucleotide sequence ID" value="NZ_CP025781.1"/>
</dbReference>
<dbReference type="Proteomes" id="UP000515917">
    <property type="component" value="Chromosome"/>
</dbReference>
<organism evidence="1 2">
    <name type="scientific">Iodobacter fluviatilis</name>
    <dbReference type="NCBI Taxonomy" id="537"/>
    <lineage>
        <taxon>Bacteria</taxon>
        <taxon>Pseudomonadati</taxon>
        <taxon>Pseudomonadota</taxon>
        <taxon>Betaproteobacteria</taxon>
        <taxon>Neisseriales</taxon>
        <taxon>Chitinibacteraceae</taxon>
        <taxon>Iodobacter</taxon>
    </lineage>
</organism>
<keyword evidence="2" id="KW-1185">Reference proteome</keyword>
<accession>A0A7G3G728</accession>
<evidence type="ECO:0000313" key="1">
    <source>
        <dbReference type="EMBL" id="QBC43091.1"/>
    </source>
</evidence>
<evidence type="ECO:0000313" key="2">
    <source>
        <dbReference type="Proteomes" id="UP000515917"/>
    </source>
</evidence>
<name>A0A7G3G728_9NEIS</name>
<reference evidence="1 2" key="1">
    <citation type="submission" date="2018-01" db="EMBL/GenBank/DDBJ databases">
        <title>Genome sequence of Iodobacter sp. strain PCH194 isolated from Indian Trans-Himalaya.</title>
        <authorList>
            <person name="Kumar V."/>
            <person name="Thakur V."/>
            <person name="Kumar S."/>
            <person name="Singh D."/>
        </authorList>
    </citation>
    <scope>NUCLEOTIDE SEQUENCE [LARGE SCALE GENOMIC DNA]</scope>
    <source>
        <strain evidence="1 2">PCH194</strain>
    </source>
</reference>
<sequence>MLQCPLLDKYESFAFNQGLKTDTTQGVSFSAKDGGNVTLPEQLTSGPSEGGKVDGIARKAGNGIKDALLGHDKEDSSITPSLDLAVKHSASDFVKTESGISGKQGITLNVAGKSILTGAKVASSAGKVDIGQIEAHQLNGQEYSVSVGINASTSPAAVISNAIDKIGSGTAPVLQVGVTNKAQTIDGGVISAQ</sequence>
<gene>
    <name evidence="1" type="ORF">C1H71_05685</name>
</gene>
<dbReference type="EMBL" id="CP025781">
    <property type="protein sequence ID" value="QBC43091.1"/>
    <property type="molecule type" value="Genomic_DNA"/>
</dbReference>
<dbReference type="KEGG" id="ifl:C1H71_05685"/>
<dbReference type="AlphaFoldDB" id="A0A7G3G728"/>
<proteinExistence type="predicted"/>
<protein>
    <submittedName>
        <fullName evidence="1">Uncharacterized protein</fullName>
    </submittedName>
</protein>